<dbReference type="InterPro" id="IPR000425">
    <property type="entry name" value="MIP"/>
</dbReference>
<evidence type="ECO:0000256" key="4">
    <source>
        <dbReference type="ARBA" id="ARBA00023136"/>
    </source>
</evidence>
<dbReference type="GO" id="GO:0015267">
    <property type="term" value="F:channel activity"/>
    <property type="evidence" value="ECO:0007669"/>
    <property type="project" value="InterPro"/>
</dbReference>
<evidence type="ECO:0000256" key="1">
    <source>
        <dbReference type="ARBA" id="ARBA00004141"/>
    </source>
</evidence>
<dbReference type="GO" id="GO:0016020">
    <property type="term" value="C:membrane"/>
    <property type="evidence" value="ECO:0007669"/>
    <property type="project" value="UniProtKB-SubCell"/>
</dbReference>
<proteinExistence type="predicted"/>
<gene>
    <name evidence="5" type="ORF">GSMUA_21090.1</name>
</gene>
<keyword evidence="2" id="KW-0812">Transmembrane</keyword>
<name>A0A8D7BF06_MUSAM</name>
<dbReference type="Pfam" id="PF00230">
    <property type="entry name" value="MIP"/>
    <property type="match status" value="1"/>
</dbReference>
<accession>A0A8D7BF06</accession>
<dbReference type="Gene3D" id="1.20.1080.10">
    <property type="entry name" value="Glycerol uptake facilitator protein"/>
    <property type="match status" value="1"/>
</dbReference>
<sequence length="100" mass="10548">MAFPTHGVVAGMSEQEGMVMEVVITLALVYTVYATAADPKKGPLGTPDMVNSDHLPLHASSAGLTPNNTYKTAAHTIGGKATPEEHPELPFLNFACIRSI</sequence>
<dbReference type="InterPro" id="IPR023271">
    <property type="entry name" value="Aquaporin-like"/>
</dbReference>
<keyword evidence="3" id="KW-1133">Transmembrane helix</keyword>
<evidence type="ECO:0000256" key="2">
    <source>
        <dbReference type="ARBA" id="ARBA00022692"/>
    </source>
</evidence>
<comment type="subcellular location">
    <subcellularLocation>
        <location evidence="1">Membrane</location>
        <topology evidence="1">Multi-pass membrane protein</topology>
    </subcellularLocation>
</comment>
<organism evidence="5">
    <name type="scientific">Musa acuminata subsp. malaccensis</name>
    <name type="common">Wild banana</name>
    <name type="synonym">Musa malaccensis</name>
    <dbReference type="NCBI Taxonomy" id="214687"/>
    <lineage>
        <taxon>Eukaryota</taxon>
        <taxon>Viridiplantae</taxon>
        <taxon>Streptophyta</taxon>
        <taxon>Embryophyta</taxon>
        <taxon>Tracheophyta</taxon>
        <taxon>Spermatophyta</taxon>
        <taxon>Magnoliopsida</taxon>
        <taxon>Liliopsida</taxon>
        <taxon>Zingiberales</taxon>
        <taxon>Musaceae</taxon>
        <taxon>Musa</taxon>
    </lineage>
</organism>
<dbReference type="AlphaFoldDB" id="A0A8D7BF06"/>
<reference evidence="5" key="1">
    <citation type="submission" date="2021-03" db="EMBL/GenBank/DDBJ databases">
        <authorList>
            <consortium name="Genoscope - CEA"/>
            <person name="William W."/>
        </authorList>
    </citation>
    <scope>NUCLEOTIDE SEQUENCE</scope>
    <source>
        <strain evidence="5">Doubled-haploid Pahang</strain>
    </source>
</reference>
<evidence type="ECO:0000256" key="3">
    <source>
        <dbReference type="ARBA" id="ARBA00022989"/>
    </source>
</evidence>
<dbReference type="EMBL" id="HG996475">
    <property type="protein sequence ID" value="CAG1863520.1"/>
    <property type="molecule type" value="Genomic_DNA"/>
</dbReference>
<protein>
    <submittedName>
        <fullName evidence="5">(wild Malaysian banana) hypothetical protein</fullName>
    </submittedName>
</protein>
<evidence type="ECO:0000313" key="5">
    <source>
        <dbReference type="EMBL" id="CAG1863520.1"/>
    </source>
</evidence>
<keyword evidence="4" id="KW-0472">Membrane</keyword>